<dbReference type="Proteomes" id="UP000649617">
    <property type="component" value="Unassembled WGS sequence"/>
</dbReference>
<feature type="compositionally biased region" description="Basic and acidic residues" evidence="1">
    <location>
        <begin position="569"/>
        <end position="587"/>
    </location>
</feature>
<gene>
    <name evidence="3" type="ORF">SPIL2461_LOCUS15347</name>
</gene>
<feature type="domain" description="Integrase catalytic" evidence="2">
    <location>
        <begin position="322"/>
        <end position="422"/>
    </location>
</feature>
<name>A0A812UML6_SYMPI</name>
<evidence type="ECO:0000313" key="4">
    <source>
        <dbReference type="Proteomes" id="UP000649617"/>
    </source>
</evidence>
<accession>A0A812UML6</accession>
<dbReference type="SUPFAM" id="SSF53098">
    <property type="entry name" value="Ribonuclease H-like"/>
    <property type="match status" value="1"/>
</dbReference>
<feature type="region of interest" description="Disordered" evidence="1">
    <location>
        <begin position="539"/>
        <end position="613"/>
    </location>
</feature>
<dbReference type="GO" id="GO:0003676">
    <property type="term" value="F:nucleic acid binding"/>
    <property type="evidence" value="ECO:0007669"/>
    <property type="project" value="InterPro"/>
</dbReference>
<dbReference type="AlphaFoldDB" id="A0A812UML6"/>
<protein>
    <recommendedName>
        <fullName evidence="2">Integrase catalytic domain-containing protein</fullName>
    </recommendedName>
</protein>
<dbReference type="InterPro" id="IPR012337">
    <property type="entry name" value="RNaseH-like_sf"/>
</dbReference>
<keyword evidence="4" id="KW-1185">Reference proteome</keyword>
<evidence type="ECO:0000259" key="2">
    <source>
        <dbReference type="PROSITE" id="PS50994"/>
    </source>
</evidence>
<proteinExistence type="predicted"/>
<dbReference type="OrthoDB" id="439738at2759"/>
<feature type="compositionally biased region" description="Acidic residues" evidence="1">
    <location>
        <begin position="208"/>
        <end position="234"/>
    </location>
</feature>
<feature type="compositionally biased region" description="Basic and acidic residues" evidence="1">
    <location>
        <begin position="43"/>
        <end position="56"/>
    </location>
</feature>
<dbReference type="InterPro" id="IPR036397">
    <property type="entry name" value="RNaseH_sf"/>
</dbReference>
<dbReference type="EMBL" id="CAJNIZ010037213">
    <property type="protein sequence ID" value="CAE7570057.1"/>
    <property type="molecule type" value="Genomic_DNA"/>
</dbReference>
<comment type="caution">
    <text evidence="3">The sequence shown here is derived from an EMBL/GenBank/DDBJ whole genome shotgun (WGS) entry which is preliminary data.</text>
</comment>
<sequence>MTLRALLVKMIQHKCPHIQTTKSGSNGHTVKVRRMACNHLVEDRPRRQDEKAESRTSRAKAKLRANPSPSIPTSSSITSSQSEADLLEEYQHQVQNQRDRTTSTCHTDWWQHAGKEHVFASNWNLLQPLLLGKETPVDLVQVARKLAALEHGLESDDVYIYNLRDQRAATRRTLENYWVQLHEHHQDIPKFERVQPQHPLHTVLPIEEEALPEDENIPNGAEDEQGQPAEDEDASTVPLPGSRARTLQQLVQKAHEGLGHPHLEQFLRILKGAKATKEVIQAAKQLRCSVCQKFSQTRPPRRAAPPRELGINEVVGAVWRKFFGPPKQVWADQGGEFKGSFKQRLSDDGTHLEVSSLESPFQRGTVERHGKTFKAILEKTMLDVQCDNHATWRELVDTTVMIKNRLATRGGFSPVQRVLGYLPRLPGGLMTDEGTNSPDAGDLDPGDEGVARAMRMRKAAAQAFYEVDCDQALKTTPQDIVNHNGGLVKASPERIRPASEEEQLTVSGWLEGLVRARREFEEDNEEDADRDPLVPVRRARAKVSTEDVPFERVPLPAPVPPPAAAASEMDTKAAMDNDHEADEHDPTSRPSATRTRDSVDDENDEESGERPSKRSRIELLEVYYAKLETLFKTRQRKEVRAKDLPEPDRQAFQRAMAREIRNNLDTKAYQILDEVESEIIRGTKPDRIMESRYVKTAKPLEQCDIDKAVMDGVLLQGDHGGPCKAKVRHVMKGFSEDGAEELDSATPQVTREGWDRLKGIISVATDDLLHGGDEEHQERMKILNEKYKLGKFQYGSGRFAGKQFSPQPDGSILIDQEHYVKEKVQNISLSRVRRSQRYSFCNETEIGWLRSLVGALSWLAKETRPDLSGRVALLQQSFPKPRIKDILAANIMANDAVKNHTGIKVMPIPLEKLRVSVATDASWGNAQDDQTREANDVDYWVETPKHWVRYHRRPRRSVYHPGMSDGGPDLHQLSGMRVTKLRYVDGEETEHRDEWNKVVNTLSAECQSLVAGIGNVHWHRFLMKEAQESPITDQDWEAQLS</sequence>
<reference evidence="3" key="1">
    <citation type="submission" date="2021-02" db="EMBL/GenBank/DDBJ databases">
        <authorList>
            <person name="Dougan E. K."/>
            <person name="Rhodes N."/>
            <person name="Thang M."/>
            <person name="Chan C."/>
        </authorList>
    </citation>
    <scope>NUCLEOTIDE SEQUENCE</scope>
</reference>
<dbReference type="Gene3D" id="3.30.420.10">
    <property type="entry name" value="Ribonuclease H-like superfamily/Ribonuclease H"/>
    <property type="match status" value="1"/>
</dbReference>
<feature type="non-terminal residue" evidence="3">
    <location>
        <position position="1"/>
    </location>
</feature>
<dbReference type="GO" id="GO:0015074">
    <property type="term" value="P:DNA integration"/>
    <property type="evidence" value="ECO:0007669"/>
    <property type="project" value="InterPro"/>
</dbReference>
<dbReference type="PROSITE" id="PS50994">
    <property type="entry name" value="INTEGRASE"/>
    <property type="match status" value="1"/>
</dbReference>
<feature type="region of interest" description="Disordered" evidence="1">
    <location>
        <begin position="208"/>
        <end position="239"/>
    </location>
</feature>
<feature type="compositionally biased region" description="Low complexity" evidence="1">
    <location>
        <begin position="67"/>
        <end position="80"/>
    </location>
</feature>
<organism evidence="3 4">
    <name type="scientific">Symbiodinium pilosum</name>
    <name type="common">Dinoflagellate</name>
    <dbReference type="NCBI Taxonomy" id="2952"/>
    <lineage>
        <taxon>Eukaryota</taxon>
        <taxon>Sar</taxon>
        <taxon>Alveolata</taxon>
        <taxon>Dinophyceae</taxon>
        <taxon>Suessiales</taxon>
        <taxon>Symbiodiniaceae</taxon>
        <taxon>Symbiodinium</taxon>
    </lineage>
</organism>
<dbReference type="InterPro" id="IPR001584">
    <property type="entry name" value="Integrase_cat-core"/>
</dbReference>
<evidence type="ECO:0000313" key="3">
    <source>
        <dbReference type="EMBL" id="CAE7570057.1"/>
    </source>
</evidence>
<feature type="region of interest" description="Disordered" evidence="1">
    <location>
        <begin position="43"/>
        <end position="83"/>
    </location>
</feature>
<evidence type="ECO:0000256" key="1">
    <source>
        <dbReference type="SAM" id="MobiDB-lite"/>
    </source>
</evidence>
<feature type="non-terminal residue" evidence="3">
    <location>
        <position position="1041"/>
    </location>
</feature>